<keyword evidence="2" id="KW-0732">Signal</keyword>
<proteinExistence type="predicted"/>
<dbReference type="EMBL" id="JBHTHZ010000005">
    <property type="protein sequence ID" value="MFD0793637.1"/>
    <property type="molecule type" value="Genomic_DNA"/>
</dbReference>
<accession>A0ABW3ARI1</accession>
<feature type="signal peptide" evidence="2">
    <location>
        <begin position="1"/>
        <end position="19"/>
    </location>
</feature>
<name>A0ABW3ARI1_9SPHI</name>
<dbReference type="Gene3D" id="1.20.144.10">
    <property type="entry name" value="Phosphatidic acid phosphatase type 2/haloperoxidase"/>
    <property type="match status" value="1"/>
</dbReference>
<dbReference type="Proteomes" id="UP001597010">
    <property type="component" value="Unassembled WGS sequence"/>
</dbReference>
<dbReference type="RefSeq" id="WP_377113726.1">
    <property type="nucleotide sequence ID" value="NZ_JBHTHZ010000005.1"/>
</dbReference>
<keyword evidence="5" id="KW-1185">Reference proteome</keyword>
<evidence type="ECO:0000256" key="1">
    <source>
        <dbReference type="SAM" id="Phobius"/>
    </source>
</evidence>
<evidence type="ECO:0000259" key="3">
    <source>
        <dbReference type="SMART" id="SM00014"/>
    </source>
</evidence>
<feature type="transmembrane region" description="Helical" evidence="1">
    <location>
        <begin position="43"/>
        <end position="64"/>
    </location>
</feature>
<reference evidence="5" key="1">
    <citation type="journal article" date="2019" name="Int. J. Syst. Evol. Microbiol.">
        <title>The Global Catalogue of Microorganisms (GCM) 10K type strain sequencing project: providing services to taxonomists for standard genome sequencing and annotation.</title>
        <authorList>
            <consortium name="The Broad Institute Genomics Platform"/>
            <consortium name="The Broad Institute Genome Sequencing Center for Infectious Disease"/>
            <person name="Wu L."/>
            <person name="Ma J."/>
        </authorList>
    </citation>
    <scope>NUCLEOTIDE SEQUENCE [LARGE SCALE GENOMIC DNA]</scope>
    <source>
        <strain evidence="5">CCUG 61484</strain>
    </source>
</reference>
<dbReference type="PANTHER" id="PTHR14969">
    <property type="entry name" value="SPHINGOSINE-1-PHOSPHATE PHOSPHOHYDROLASE"/>
    <property type="match status" value="1"/>
</dbReference>
<evidence type="ECO:0000313" key="4">
    <source>
        <dbReference type="EMBL" id="MFD0793637.1"/>
    </source>
</evidence>
<protein>
    <submittedName>
        <fullName evidence="4">Phosphatase PAP2 family protein</fullName>
    </submittedName>
</protein>
<feature type="chain" id="PRO_5045576380" evidence="2">
    <location>
        <begin position="20"/>
        <end position="205"/>
    </location>
</feature>
<comment type="caution">
    <text evidence="4">The sequence shown here is derived from an EMBL/GenBank/DDBJ whole genome shotgun (WGS) entry which is preliminary data.</text>
</comment>
<dbReference type="PANTHER" id="PTHR14969:SF13">
    <property type="entry name" value="AT30094P"/>
    <property type="match status" value="1"/>
</dbReference>
<dbReference type="SMART" id="SM00014">
    <property type="entry name" value="acidPPc"/>
    <property type="match status" value="1"/>
</dbReference>
<dbReference type="Pfam" id="PF01569">
    <property type="entry name" value="PAP2"/>
    <property type="match status" value="1"/>
</dbReference>
<gene>
    <name evidence="4" type="ORF">ACFQZX_08405</name>
</gene>
<keyword evidence="1" id="KW-1133">Transmembrane helix</keyword>
<dbReference type="InterPro" id="IPR036938">
    <property type="entry name" value="PAP2/HPO_sf"/>
</dbReference>
<evidence type="ECO:0000256" key="2">
    <source>
        <dbReference type="SAM" id="SignalP"/>
    </source>
</evidence>
<dbReference type="InterPro" id="IPR000326">
    <property type="entry name" value="PAP2/HPO"/>
</dbReference>
<feature type="domain" description="Phosphatidic acid phosphatase type 2/haloperoxidase" evidence="3">
    <location>
        <begin position="74"/>
        <end position="184"/>
    </location>
</feature>
<dbReference type="SUPFAM" id="SSF48317">
    <property type="entry name" value="Acid phosphatase/Vanadium-dependent haloperoxidase"/>
    <property type="match status" value="1"/>
</dbReference>
<keyword evidence="1" id="KW-0812">Transmembrane</keyword>
<sequence length="205" mass="22498">MKFKLFLTVLIFSVSQTIAQNFDTKLLAKINPNSGESKTWGFITNNAIPVSVATPFVMLGVSLINKDEQLKRNAINTGVALLANGLITSGIKNTIQRQRPFLANKDIIFLQGHTSGYSFPSGHTSTAFATATSLSLSFPKWYVIAPSYTFAAATAYSRMYRGAHYPGDVLGGIIVGTGSAFLTWKLQKLMYRHNKVYDKAFVTND</sequence>
<organism evidence="4 5">
    <name type="scientific">Mucilaginibacter litoreus</name>
    <dbReference type="NCBI Taxonomy" id="1048221"/>
    <lineage>
        <taxon>Bacteria</taxon>
        <taxon>Pseudomonadati</taxon>
        <taxon>Bacteroidota</taxon>
        <taxon>Sphingobacteriia</taxon>
        <taxon>Sphingobacteriales</taxon>
        <taxon>Sphingobacteriaceae</taxon>
        <taxon>Mucilaginibacter</taxon>
    </lineage>
</organism>
<evidence type="ECO:0000313" key="5">
    <source>
        <dbReference type="Proteomes" id="UP001597010"/>
    </source>
</evidence>
<feature type="transmembrane region" description="Helical" evidence="1">
    <location>
        <begin position="165"/>
        <end position="184"/>
    </location>
</feature>
<keyword evidence="1" id="KW-0472">Membrane</keyword>
<dbReference type="CDD" id="cd01610">
    <property type="entry name" value="PAP2_like"/>
    <property type="match status" value="1"/>
</dbReference>